<dbReference type="GO" id="GO:0006749">
    <property type="term" value="P:glutathione metabolic process"/>
    <property type="evidence" value="ECO:0007669"/>
    <property type="project" value="TreeGrafter"/>
</dbReference>
<name>A0A286NVI3_9BACT</name>
<dbReference type="SUPFAM" id="SSF52833">
    <property type="entry name" value="Thioredoxin-like"/>
    <property type="match status" value="1"/>
</dbReference>
<dbReference type="EMBL" id="CP022163">
    <property type="protein sequence ID" value="ATB27174.1"/>
    <property type="molecule type" value="Genomic_DNA"/>
</dbReference>
<dbReference type="Gene3D" id="3.40.30.10">
    <property type="entry name" value="Glutaredoxin"/>
    <property type="match status" value="1"/>
</dbReference>
<comment type="catalytic activity">
    <reaction evidence="1">
        <text>2-hydroxychromene-2-carboxylate = (3E)-4-(2-hydroxyphenyl)-2-oxobut-3-enoate</text>
        <dbReference type="Rhea" id="RHEA:27401"/>
        <dbReference type="ChEBI" id="CHEBI:59350"/>
        <dbReference type="ChEBI" id="CHEBI:59353"/>
        <dbReference type="EC" id="5.99.1.4"/>
    </reaction>
</comment>
<dbReference type="InterPro" id="IPR014440">
    <property type="entry name" value="HCCAis_GSTk"/>
</dbReference>
<gene>
    <name evidence="4" type="ORF">MEBOL_000612</name>
</gene>
<dbReference type="GO" id="GO:1901170">
    <property type="term" value="P:naphthalene catabolic process"/>
    <property type="evidence" value="ECO:0007669"/>
    <property type="project" value="InterPro"/>
</dbReference>
<dbReference type="InterPro" id="IPR044087">
    <property type="entry name" value="NahD-like"/>
</dbReference>
<protein>
    <recommendedName>
        <fullName evidence="1">2-hydroxychromene-2-carboxylate isomerase</fullName>
        <ecNumber evidence="1">5.99.1.4</ecNumber>
    </recommendedName>
</protein>
<feature type="active site" description="Nucleophile" evidence="2">
    <location>
        <position position="29"/>
    </location>
</feature>
<dbReference type="PANTHER" id="PTHR42943:SF2">
    <property type="entry name" value="GLUTATHIONE S-TRANSFERASE KAPPA 1"/>
    <property type="match status" value="1"/>
</dbReference>
<accession>A0A286NVI3</accession>
<dbReference type="GO" id="GO:0004364">
    <property type="term" value="F:glutathione transferase activity"/>
    <property type="evidence" value="ECO:0007669"/>
    <property type="project" value="TreeGrafter"/>
</dbReference>
<evidence type="ECO:0000256" key="1">
    <source>
        <dbReference type="PIRNR" id="PIRNR006386"/>
    </source>
</evidence>
<evidence type="ECO:0000313" key="4">
    <source>
        <dbReference type="EMBL" id="ATB27174.1"/>
    </source>
</evidence>
<sequence>MGRAALGGPRVKLSDMSRAPLRFFFDYVSPYAYLAWTQLPALAERHGRTLELVPILFAGVLNALGTTGPAEVPRKRFYVYKHTHRIAHDLGVPFVFPAAHPFNPLLALRVTAAVRETEARRRLVAALFSAAWAGGGGLVEPERVEACAASVGLDARALLAAARTPEVKEQVRLNTEELLALEGFGVPSLLADGELFFGVDSLGHLERFLRGEDPLSLEERERLRTLPMAASRV</sequence>
<dbReference type="GO" id="GO:0018845">
    <property type="term" value="F:2-hydroxychromene-2-carboxylate isomerase activity"/>
    <property type="evidence" value="ECO:0007669"/>
    <property type="project" value="UniProtKB-UniRule"/>
</dbReference>
<dbReference type="InterPro" id="IPR051924">
    <property type="entry name" value="GST_Kappa/NadH"/>
</dbReference>
<evidence type="ECO:0000313" key="5">
    <source>
        <dbReference type="Proteomes" id="UP000217289"/>
    </source>
</evidence>
<dbReference type="AlphaFoldDB" id="A0A286NVI3"/>
<dbReference type="PANTHER" id="PTHR42943">
    <property type="entry name" value="GLUTATHIONE S-TRANSFERASE KAPPA"/>
    <property type="match status" value="1"/>
</dbReference>
<keyword evidence="5" id="KW-1185">Reference proteome</keyword>
<dbReference type="CDD" id="cd03022">
    <property type="entry name" value="DsbA_HCCA_Iso"/>
    <property type="match status" value="1"/>
</dbReference>
<dbReference type="Pfam" id="PF01323">
    <property type="entry name" value="DSBA"/>
    <property type="match status" value="1"/>
</dbReference>
<feature type="domain" description="DSBA-like thioredoxin" evidence="3">
    <location>
        <begin position="22"/>
        <end position="209"/>
    </location>
</feature>
<dbReference type="EC" id="5.99.1.4" evidence="1"/>
<evidence type="ECO:0000259" key="3">
    <source>
        <dbReference type="Pfam" id="PF01323"/>
    </source>
</evidence>
<reference evidence="4 5" key="1">
    <citation type="submission" date="2017-06" db="EMBL/GenBank/DDBJ databases">
        <authorList>
            <person name="Kim H.J."/>
            <person name="Triplett B.A."/>
        </authorList>
    </citation>
    <scope>NUCLEOTIDE SEQUENCE [LARGE SCALE GENOMIC DNA]</scope>
    <source>
        <strain evidence="4 5">DSM 14713</strain>
    </source>
</reference>
<dbReference type="InterPro" id="IPR001853">
    <property type="entry name" value="DSBA-like_thioredoxin_dom"/>
</dbReference>
<dbReference type="KEGG" id="mbd:MEBOL_000612"/>
<dbReference type="GO" id="GO:0004602">
    <property type="term" value="F:glutathione peroxidase activity"/>
    <property type="evidence" value="ECO:0007669"/>
    <property type="project" value="TreeGrafter"/>
</dbReference>
<comment type="similarity">
    <text evidence="1">Belongs to the GST superfamily. NadH family.</text>
</comment>
<evidence type="ECO:0000256" key="2">
    <source>
        <dbReference type="PIRSR" id="PIRSR006386-1"/>
    </source>
</evidence>
<dbReference type="InterPro" id="IPR036249">
    <property type="entry name" value="Thioredoxin-like_sf"/>
</dbReference>
<organism evidence="4 5">
    <name type="scientific">Melittangium boletus DSM 14713</name>
    <dbReference type="NCBI Taxonomy" id="1294270"/>
    <lineage>
        <taxon>Bacteria</taxon>
        <taxon>Pseudomonadati</taxon>
        <taxon>Myxococcota</taxon>
        <taxon>Myxococcia</taxon>
        <taxon>Myxococcales</taxon>
        <taxon>Cystobacterineae</taxon>
        <taxon>Archangiaceae</taxon>
        <taxon>Melittangium</taxon>
    </lineage>
</organism>
<dbReference type="Proteomes" id="UP000217289">
    <property type="component" value="Chromosome"/>
</dbReference>
<dbReference type="PIRSF" id="PIRSF006386">
    <property type="entry name" value="HCCAis_GSTk"/>
    <property type="match status" value="1"/>
</dbReference>
<proteinExistence type="inferred from homology"/>
<keyword evidence="1 4" id="KW-0413">Isomerase</keyword>